<gene>
    <name evidence="1" type="ORF">LMG27198_13140</name>
</gene>
<organism evidence="1 2">
    <name type="scientific">Methylocystis echinoides</name>
    <dbReference type="NCBI Taxonomy" id="29468"/>
    <lineage>
        <taxon>Bacteria</taxon>
        <taxon>Pseudomonadati</taxon>
        <taxon>Pseudomonadota</taxon>
        <taxon>Alphaproteobacteria</taxon>
        <taxon>Hyphomicrobiales</taxon>
        <taxon>Methylocystaceae</taxon>
        <taxon>Methylocystis</taxon>
    </lineage>
</organism>
<dbReference type="AlphaFoldDB" id="A0A9W6GSJ8"/>
<evidence type="ECO:0000313" key="1">
    <source>
        <dbReference type="EMBL" id="GLI92322.1"/>
    </source>
</evidence>
<name>A0A9W6GSJ8_9HYPH</name>
<keyword evidence="2" id="KW-1185">Reference proteome</keyword>
<proteinExistence type="predicted"/>
<dbReference type="Proteomes" id="UP001144323">
    <property type="component" value="Unassembled WGS sequence"/>
</dbReference>
<accession>A0A9W6GSJ8</accession>
<reference evidence="1" key="1">
    <citation type="journal article" date="2023" name="Int. J. Syst. Evol. Microbiol.">
        <title>Methylocystis iwaonis sp. nov., a type II methane-oxidizing bacterium from surface soil of a rice paddy field in Japan, and emended description of the genus Methylocystis (ex Whittenbury et al. 1970) Bowman et al. 1993.</title>
        <authorList>
            <person name="Kaise H."/>
            <person name="Sawadogo J.B."/>
            <person name="Alam M.S."/>
            <person name="Ueno C."/>
            <person name="Dianou D."/>
            <person name="Shinjo R."/>
            <person name="Asakawa S."/>
        </authorList>
    </citation>
    <scope>NUCLEOTIDE SEQUENCE</scope>
    <source>
        <strain evidence="1">LMG27198</strain>
    </source>
</reference>
<sequence>MAPHSPDARRRLAGSDDWSLIDEQLGAIARVCRMTGGPQDGQWFWAVQIDELGRPWNSGSGNAPSGQEAKAAVERILADFTPRRICQSH</sequence>
<evidence type="ECO:0000313" key="2">
    <source>
        <dbReference type="Proteomes" id="UP001144323"/>
    </source>
</evidence>
<protein>
    <submittedName>
        <fullName evidence="1">Uncharacterized protein</fullName>
    </submittedName>
</protein>
<dbReference type="RefSeq" id="WP_281801467.1">
    <property type="nucleotide sequence ID" value="NZ_BSEC01000001.1"/>
</dbReference>
<comment type="caution">
    <text evidence="1">The sequence shown here is derived from an EMBL/GenBank/DDBJ whole genome shotgun (WGS) entry which is preliminary data.</text>
</comment>
<dbReference type="EMBL" id="BSEC01000001">
    <property type="protein sequence ID" value="GLI92322.1"/>
    <property type="molecule type" value="Genomic_DNA"/>
</dbReference>